<organism evidence="3 4">
    <name type="scientific">Cinchona calisaya</name>
    <dbReference type="NCBI Taxonomy" id="153742"/>
    <lineage>
        <taxon>Eukaryota</taxon>
        <taxon>Viridiplantae</taxon>
        <taxon>Streptophyta</taxon>
        <taxon>Embryophyta</taxon>
        <taxon>Tracheophyta</taxon>
        <taxon>Spermatophyta</taxon>
        <taxon>Magnoliopsida</taxon>
        <taxon>eudicotyledons</taxon>
        <taxon>Gunneridae</taxon>
        <taxon>Pentapetalae</taxon>
        <taxon>asterids</taxon>
        <taxon>lamiids</taxon>
        <taxon>Gentianales</taxon>
        <taxon>Rubiaceae</taxon>
        <taxon>Cinchonoideae</taxon>
        <taxon>Cinchoneae</taxon>
        <taxon>Cinchona</taxon>
    </lineage>
</organism>
<dbReference type="SMART" id="SM00452">
    <property type="entry name" value="STI"/>
    <property type="match status" value="1"/>
</dbReference>
<comment type="caution">
    <text evidence="3">The sequence shown here is derived from an EMBL/GenBank/DDBJ whole genome shotgun (WGS) entry which is preliminary data.</text>
</comment>
<dbReference type="PANTHER" id="PTHR33107:SF5">
    <property type="entry name" value="KUNITZ TRYPSIN INHIBITOR 5"/>
    <property type="match status" value="1"/>
</dbReference>
<evidence type="ECO:0000256" key="1">
    <source>
        <dbReference type="ARBA" id="ARBA00005440"/>
    </source>
</evidence>
<keyword evidence="4" id="KW-1185">Reference proteome</keyword>
<name>A0ABD2Z3T3_9GENT</name>
<dbReference type="SUPFAM" id="SSF50386">
    <property type="entry name" value="STI-like"/>
    <property type="match status" value="1"/>
</dbReference>
<dbReference type="EMBL" id="JBJUIK010000011">
    <property type="protein sequence ID" value="KAL3512418.1"/>
    <property type="molecule type" value="Genomic_DNA"/>
</dbReference>
<dbReference type="AlphaFoldDB" id="A0ABD2Z3T3"/>
<comment type="similarity">
    <text evidence="1">Belongs to the protease inhibitor I3 (leguminous Kunitz-type inhibitor) family.</text>
</comment>
<dbReference type="Gene3D" id="2.80.10.50">
    <property type="match status" value="1"/>
</dbReference>
<dbReference type="PRINTS" id="PR00291">
    <property type="entry name" value="KUNITZINHBTR"/>
</dbReference>
<proteinExistence type="inferred from homology"/>
<protein>
    <submittedName>
        <fullName evidence="3">Uncharacterized protein</fullName>
    </submittedName>
</protein>
<evidence type="ECO:0000313" key="4">
    <source>
        <dbReference type="Proteomes" id="UP001630127"/>
    </source>
</evidence>
<feature type="chain" id="PRO_5044794424" evidence="2">
    <location>
        <begin position="19"/>
        <end position="209"/>
    </location>
</feature>
<keyword evidence="2" id="KW-0732">Signal</keyword>
<evidence type="ECO:0000313" key="3">
    <source>
        <dbReference type="EMBL" id="KAL3512418.1"/>
    </source>
</evidence>
<sequence>MKTTSLIIFLSCLLFTFSSNFFLGTSQILPEAVLDTSGQQLRRGVNYYILPANRRNGGGLTLANGRNGSCPYEIVQALNQGANGLPLRFSPINNDSIIRENTDNNIWFVNFSSPIVCPQSNVWQLVADGESPPPYFVTIGGVEGNPGRDTLPNWFQIQKYEDAYQIVYCPNIPCQPCRVLCGNIGIFVDNGRRRLAINQPPFKVVFRRA</sequence>
<feature type="signal peptide" evidence="2">
    <location>
        <begin position="1"/>
        <end position="18"/>
    </location>
</feature>
<gene>
    <name evidence="3" type="ORF">ACH5RR_025135</name>
</gene>
<reference evidence="3 4" key="1">
    <citation type="submission" date="2024-11" db="EMBL/GenBank/DDBJ databases">
        <title>A near-complete genome assembly of Cinchona calisaya.</title>
        <authorList>
            <person name="Lian D.C."/>
            <person name="Zhao X.W."/>
            <person name="Wei L."/>
        </authorList>
    </citation>
    <scope>NUCLEOTIDE SEQUENCE [LARGE SCALE GENOMIC DNA]</scope>
    <source>
        <tissue evidence="3">Nenye</tissue>
    </source>
</reference>
<accession>A0ABD2Z3T3</accession>
<dbReference type="Proteomes" id="UP001630127">
    <property type="component" value="Unassembled WGS sequence"/>
</dbReference>
<dbReference type="InterPro" id="IPR011065">
    <property type="entry name" value="Kunitz_inhibitor_STI-like_sf"/>
</dbReference>
<dbReference type="PANTHER" id="PTHR33107">
    <property type="entry name" value="KUNITZ TRYPSIN INHIBITOR 2"/>
    <property type="match status" value="1"/>
</dbReference>
<dbReference type="InterPro" id="IPR002160">
    <property type="entry name" value="Prot_inh_Kunz-lg"/>
</dbReference>
<evidence type="ECO:0000256" key="2">
    <source>
        <dbReference type="SAM" id="SignalP"/>
    </source>
</evidence>
<dbReference type="Pfam" id="PF00197">
    <property type="entry name" value="Kunitz_legume"/>
    <property type="match status" value="1"/>
</dbReference>
<dbReference type="CDD" id="cd23375">
    <property type="entry name" value="beta-trefoil_STI_VvMLP-like"/>
    <property type="match status" value="1"/>
</dbReference>